<dbReference type="InterPro" id="IPR050631">
    <property type="entry name" value="PheA/TfdB_FAD_monoxygenase"/>
</dbReference>
<dbReference type="PANTHER" id="PTHR43476:SF3">
    <property type="entry name" value="FAD-BINDING MONOOXYGENASE"/>
    <property type="match status" value="1"/>
</dbReference>
<feature type="domain" description="FAD-binding" evidence="2">
    <location>
        <begin position="24"/>
        <end position="360"/>
    </location>
</feature>
<dbReference type="InterPro" id="IPR036188">
    <property type="entry name" value="FAD/NAD-bd_sf"/>
</dbReference>
<keyword evidence="4" id="KW-1185">Reference proteome</keyword>
<dbReference type="Gene3D" id="3.40.30.120">
    <property type="match status" value="1"/>
</dbReference>
<dbReference type="PANTHER" id="PTHR43476">
    <property type="entry name" value="3-(3-HYDROXY-PHENYL)PROPIONATE/3-HYDROXYCINNAMIC ACID HYDROXYLASE"/>
    <property type="match status" value="1"/>
</dbReference>
<dbReference type="Gene3D" id="3.30.70.2450">
    <property type="match status" value="1"/>
</dbReference>
<sequence length="555" mass="61401">MPYVPPSFPAKVPASVKSGETETTAILVVGAGPIGLATALDLGLRGHRVVVVDRGTQLSDGSRAICYAKRPLEIMDRLGFGEAMVEKGVSWNIGRVFFKDDPEPVYSFDLLPEKDQKFPGMINIQQYYNEEFNIAALEKLDNVDIRWGNEVTGITDGPDGVEVQVETPEGGYRLAAKWLVACDGAHSPTRKMLGMEFLGQTFRDNFLIADVKFKAERPTERHFWFDPPFNPGQSVLLHKQPDDVWRIDFQVGWDIDREEIVKPENVTPRIKAMLGDDIEFEYEWISVYTFNCRQVKNMVHGHVVFAGDSAHLVSPFGARGANTGFQDADNLAWKLDLVLRGKAGEGLIRSYDEERTLAAEINILNSTRSTDFITPKSRASMVFRDATLELAKDQPCVRGFVNSGRLSMPVPYPQSCLNTPDEDAWAGGVTPGTNSIDAPIVVDGEPGWFINQLGWQFKAVIFTGQAGLDPQVRASLKALSDETIPVEVLLVGTGEDEDFPVLNDDTGLLAARLGAEEGSTYLFRPDQYVTARWKQLDAGKIRRARDLATANLGES</sequence>
<proteinExistence type="predicted"/>
<dbReference type="EMBL" id="JBHSCR010000017">
    <property type="protein sequence ID" value="MFC4349487.1"/>
    <property type="molecule type" value="Genomic_DNA"/>
</dbReference>
<gene>
    <name evidence="3" type="ORF">ACFO5Q_16660</name>
</gene>
<dbReference type="NCBIfam" id="NF006002">
    <property type="entry name" value="PRK08132.1"/>
    <property type="match status" value="1"/>
</dbReference>
<comment type="caution">
    <text evidence="3">The sequence shown here is derived from an EMBL/GenBank/DDBJ whole genome shotgun (WGS) entry which is preliminary data.</text>
</comment>
<name>A0ABV8UE13_9PROT</name>
<dbReference type="RefSeq" id="WP_068146646.1">
    <property type="nucleotide sequence ID" value="NZ_JBHSCR010000017.1"/>
</dbReference>
<dbReference type="PRINTS" id="PR00420">
    <property type="entry name" value="RNGMNOXGNASE"/>
</dbReference>
<evidence type="ECO:0000313" key="4">
    <source>
        <dbReference type="Proteomes" id="UP001595776"/>
    </source>
</evidence>
<dbReference type="Proteomes" id="UP001595776">
    <property type="component" value="Unassembled WGS sequence"/>
</dbReference>
<dbReference type="SUPFAM" id="SSF51905">
    <property type="entry name" value="FAD/NAD(P)-binding domain"/>
    <property type="match status" value="1"/>
</dbReference>
<evidence type="ECO:0000259" key="2">
    <source>
        <dbReference type="Pfam" id="PF01494"/>
    </source>
</evidence>
<keyword evidence="1" id="KW-0560">Oxidoreductase</keyword>
<dbReference type="Gene3D" id="3.50.50.60">
    <property type="entry name" value="FAD/NAD(P)-binding domain"/>
    <property type="match status" value="1"/>
</dbReference>
<accession>A0ABV8UE13</accession>
<protein>
    <submittedName>
        <fullName evidence="3">FAD-dependent oxidoreductase</fullName>
    </submittedName>
</protein>
<evidence type="ECO:0000256" key="1">
    <source>
        <dbReference type="ARBA" id="ARBA00023002"/>
    </source>
</evidence>
<dbReference type="InterPro" id="IPR002938">
    <property type="entry name" value="FAD-bd"/>
</dbReference>
<organism evidence="3 4">
    <name type="scientific">Kordiimonas lipolytica</name>
    <dbReference type="NCBI Taxonomy" id="1662421"/>
    <lineage>
        <taxon>Bacteria</taxon>
        <taxon>Pseudomonadati</taxon>
        <taxon>Pseudomonadota</taxon>
        <taxon>Alphaproteobacteria</taxon>
        <taxon>Kordiimonadales</taxon>
        <taxon>Kordiimonadaceae</taxon>
        <taxon>Kordiimonas</taxon>
    </lineage>
</organism>
<dbReference type="Pfam" id="PF01494">
    <property type="entry name" value="FAD_binding_3"/>
    <property type="match status" value="1"/>
</dbReference>
<evidence type="ECO:0000313" key="3">
    <source>
        <dbReference type="EMBL" id="MFC4349487.1"/>
    </source>
</evidence>
<reference evidence="4" key="1">
    <citation type="journal article" date="2019" name="Int. J. Syst. Evol. Microbiol.">
        <title>The Global Catalogue of Microorganisms (GCM) 10K type strain sequencing project: providing services to taxonomists for standard genome sequencing and annotation.</title>
        <authorList>
            <consortium name="The Broad Institute Genomics Platform"/>
            <consortium name="The Broad Institute Genome Sequencing Center for Infectious Disease"/>
            <person name="Wu L."/>
            <person name="Ma J."/>
        </authorList>
    </citation>
    <scope>NUCLEOTIDE SEQUENCE [LARGE SCALE GENOMIC DNA]</scope>
    <source>
        <strain evidence="4">CGMCC 1.15304</strain>
    </source>
</reference>